<proteinExistence type="predicted"/>
<reference evidence="4" key="1">
    <citation type="journal article" date="2019" name="Int. J. Syst. Evol. Microbiol.">
        <title>The Global Catalogue of Microorganisms (GCM) 10K type strain sequencing project: providing services to taxonomists for standard genome sequencing and annotation.</title>
        <authorList>
            <consortium name="The Broad Institute Genomics Platform"/>
            <consortium name="The Broad Institute Genome Sequencing Center for Infectious Disease"/>
            <person name="Wu L."/>
            <person name="Ma J."/>
        </authorList>
    </citation>
    <scope>NUCLEOTIDE SEQUENCE [LARGE SCALE GENOMIC DNA]</scope>
    <source>
        <strain evidence="4">JCM 30742</strain>
    </source>
</reference>
<dbReference type="InterPro" id="IPR018309">
    <property type="entry name" value="Tscrpt_reg_PadR_C"/>
</dbReference>
<evidence type="ECO:0000259" key="1">
    <source>
        <dbReference type="Pfam" id="PF03551"/>
    </source>
</evidence>
<dbReference type="Gene3D" id="6.10.140.190">
    <property type="match status" value="1"/>
</dbReference>
<dbReference type="Gene3D" id="1.10.10.10">
    <property type="entry name" value="Winged helix-like DNA-binding domain superfamily/Winged helix DNA-binding domain"/>
    <property type="match status" value="1"/>
</dbReference>
<dbReference type="InterPro" id="IPR005149">
    <property type="entry name" value="Tscrpt_reg_PadR_N"/>
</dbReference>
<dbReference type="InterPro" id="IPR036388">
    <property type="entry name" value="WH-like_DNA-bd_sf"/>
</dbReference>
<feature type="domain" description="Transcription regulator PadR C-terminal" evidence="2">
    <location>
        <begin position="98"/>
        <end position="180"/>
    </location>
</feature>
<evidence type="ECO:0000313" key="3">
    <source>
        <dbReference type="EMBL" id="GAA3678802.1"/>
    </source>
</evidence>
<evidence type="ECO:0000313" key="4">
    <source>
        <dbReference type="Proteomes" id="UP001500752"/>
    </source>
</evidence>
<evidence type="ECO:0000259" key="2">
    <source>
        <dbReference type="Pfam" id="PF10400"/>
    </source>
</evidence>
<organism evidence="3 4">
    <name type="scientific">Arthrobacter ginkgonis</name>
    <dbReference type="NCBI Taxonomy" id="1630594"/>
    <lineage>
        <taxon>Bacteria</taxon>
        <taxon>Bacillati</taxon>
        <taxon>Actinomycetota</taxon>
        <taxon>Actinomycetes</taxon>
        <taxon>Micrococcales</taxon>
        <taxon>Micrococcaceae</taxon>
        <taxon>Arthrobacter</taxon>
    </lineage>
</organism>
<dbReference type="EMBL" id="BAABEO010000009">
    <property type="protein sequence ID" value="GAA3678802.1"/>
    <property type="molecule type" value="Genomic_DNA"/>
</dbReference>
<dbReference type="PANTHER" id="PTHR43252">
    <property type="entry name" value="TRANSCRIPTIONAL REGULATOR YQJI"/>
    <property type="match status" value="1"/>
</dbReference>
<dbReference type="SUPFAM" id="SSF46785">
    <property type="entry name" value="Winged helix' DNA-binding domain"/>
    <property type="match status" value="1"/>
</dbReference>
<dbReference type="InterPro" id="IPR036390">
    <property type="entry name" value="WH_DNA-bd_sf"/>
</dbReference>
<sequence>MCHDEVMILARLILGLLNLAPMTGYDLKKHFDSSVNHFWHADKAQIYRTLAQLVRDGLATVRTVPQEHYPDRQEHQITEAGRRELEAWLGSPLGPDPVREPFLARVFFAGDMERAEVLDLLDHRRAQAQAQLAEFEAMHADLGDAAVRDRRAYLMAATLDGGIRHVRAEIEWLDSTKENLP</sequence>
<gene>
    <name evidence="3" type="ORF">GCM10023081_16350</name>
</gene>
<dbReference type="Pfam" id="PF10400">
    <property type="entry name" value="Vir_act_alpha_C"/>
    <property type="match status" value="1"/>
</dbReference>
<comment type="caution">
    <text evidence="3">The sequence shown here is derived from an EMBL/GenBank/DDBJ whole genome shotgun (WGS) entry which is preliminary data.</text>
</comment>
<dbReference type="Proteomes" id="UP001500752">
    <property type="component" value="Unassembled WGS sequence"/>
</dbReference>
<keyword evidence="4" id="KW-1185">Reference proteome</keyword>
<name>A0ABP7C6E8_9MICC</name>
<dbReference type="Pfam" id="PF03551">
    <property type="entry name" value="PadR"/>
    <property type="match status" value="1"/>
</dbReference>
<dbReference type="PANTHER" id="PTHR43252:SF6">
    <property type="entry name" value="NEGATIVE TRANSCRIPTION REGULATOR PADR"/>
    <property type="match status" value="1"/>
</dbReference>
<protein>
    <submittedName>
        <fullName evidence="3">PadR family transcriptional regulator</fullName>
    </submittedName>
</protein>
<accession>A0ABP7C6E8</accession>
<feature type="domain" description="Transcription regulator PadR N-terminal" evidence="1">
    <location>
        <begin position="13"/>
        <end position="86"/>
    </location>
</feature>